<keyword evidence="1" id="KW-0175">Coiled coil</keyword>
<keyword evidence="4" id="KW-1185">Reference proteome</keyword>
<feature type="coiled-coil region" evidence="1">
    <location>
        <begin position="169"/>
        <end position="236"/>
    </location>
</feature>
<feature type="compositionally biased region" description="Low complexity" evidence="2">
    <location>
        <begin position="1"/>
        <end position="24"/>
    </location>
</feature>
<dbReference type="OrthoDB" id="5404651at2759"/>
<name>A0A2T3AYJ4_AMORE</name>
<evidence type="ECO:0000313" key="4">
    <source>
        <dbReference type="Proteomes" id="UP000241818"/>
    </source>
</evidence>
<organism evidence="3 4">
    <name type="scientific">Amorphotheca resinae ATCC 22711</name>
    <dbReference type="NCBI Taxonomy" id="857342"/>
    <lineage>
        <taxon>Eukaryota</taxon>
        <taxon>Fungi</taxon>
        <taxon>Dikarya</taxon>
        <taxon>Ascomycota</taxon>
        <taxon>Pezizomycotina</taxon>
        <taxon>Leotiomycetes</taxon>
        <taxon>Helotiales</taxon>
        <taxon>Amorphothecaceae</taxon>
        <taxon>Amorphotheca</taxon>
    </lineage>
</organism>
<dbReference type="GeneID" id="36577384"/>
<evidence type="ECO:0000256" key="1">
    <source>
        <dbReference type="SAM" id="Coils"/>
    </source>
</evidence>
<feature type="region of interest" description="Disordered" evidence="2">
    <location>
        <begin position="277"/>
        <end position="304"/>
    </location>
</feature>
<accession>A0A2T3AYJ4</accession>
<feature type="compositionally biased region" description="Polar residues" evidence="2">
    <location>
        <begin position="50"/>
        <end position="63"/>
    </location>
</feature>
<dbReference type="STRING" id="857342.A0A2T3AYJ4"/>
<dbReference type="EMBL" id="KZ679013">
    <property type="protein sequence ID" value="PSS15092.1"/>
    <property type="molecule type" value="Genomic_DNA"/>
</dbReference>
<reference evidence="3 4" key="1">
    <citation type="journal article" date="2018" name="New Phytol.">
        <title>Comparative genomics and transcriptomics depict ericoid mycorrhizal fungi as versatile saprotrophs and plant mutualists.</title>
        <authorList>
            <person name="Martino E."/>
            <person name="Morin E."/>
            <person name="Grelet G.A."/>
            <person name="Kuo A."/>
            <person name="Kohler A."/>
            <person name="Daghino S."/>
            <person name="Barry K.W."/>
            <person name="Cichocki N."/>
            <person name="Clum A."/>
            <person name="Dockter R.B."/>
            <person name="Hainaut M."/>
            <person name="Kuo R.C."/>
            <person name="LaButti K."/>
            <person name="Lindahl B.D."/>
            <person name="Lindquist E.A."/>
            <person name="Lipzen A."/>
            <person name="Khouja H.R."/>
            <person name="Magnuson J."/>
            <person name="Murat C."/>
            <person name="Ohm R.A."/>
            <person name="Singer S.W."/>
            <person name="Spatafora J.W."/>
            <person name="Wang M."/>
            <person name="Veneault-Fourrey C."/>
            <person name="Henrissat B."/>
            <person name="Grigoriev I.V."/>
            <person name="Martin F.M."/>
            <person name="Perotto S."/>
        </authorList>
    </citation>
    <scope>NUCLEOTIDE SEQUENCE [LARGE SCALE GENOMIC DNA]</scope>
    <source>
        <strain evidence="3 4">ATCC 22711</strain>
    </source>
</reference>
<dbReference type="AlphaFoldDB" id="A0A2T3AYJ4"/>
<gene>
    <name evidence="3" type="ORF">M430DRAFT_67702</name>
</gene>
<sequence>MASPSSVDNLSSPSTSPSTPQPLNASLPAGQDIPRAMSTSISVMAAPSSTFQANEPSMSQGTITPPPSSQPAISRYAAVSPKSTLGPSMLSSPPPTVTAIKKELGNVNPFTHVTPEQLSNSSIEEIVRIFHALKSENQALAAAAAEARMSAAHHKLQHSLLTIETEEAALRAEVEHEMTRREVQALQRMIQGPESQAGREYVTRLKAYCHIMQDKNQDLQKRLMKAKKLITERDDEISMLMEEKKMLMTRLRENREHMNYLRSPGGIFHLATPKISNSSYPATPQQHRNTPKHTPMTGHSVRRDHSQEPFAALLLADRVLSQENNSAPSTPLVGRRADPQTPMGHNRGVQSMSSIPNTPRSARTGPSTLLPSAPITSHAEKRAKHSTGQERGVLQRRRKSRDSTISLSDTEEIARAAMSYREESEEVQESRASQSATEMLRIDPRESFEVAASRAATPATEMVQTKIVGAVSKRKRDEEIYGDNKKLRSAEAVGLGIGYGK</sequence>
<feature type="region of interest" description="Disordered" evidence="2">
    <location>
        <begin position="323"/>
        <end position="406"/>
    </location>
</feature>
<feature type="region of interest" description="Disordered" evidence="2">
    <location>
        <begin position="1"/>
        <end position="37"/>
    </location>
</feature>
<dbReference type="InParanoid" id="A0A2T3AYJ4"/>
<protein>
    <submittedName>
        <fullName evidence="3">Uncharacterized protein</fullName>
    </submittedName>
</protein>
<proteinExistence type="predicted"/>
<dbReference type="RefSeq" id="XP_024719691.1">
    <property type="nucleotide sequence ID" value="XM_024869303.1"/>
</dbReference>
<feature type="compositionally biased region" description="Polar residues" evidence="2">
    <location>
        <begin position="348"/>
        <end position="370"/>
    </location>
</feature>
<evidence type="ECO:0000313" key="3">
    <source>
        <dbReference type="EMBL" id="PSS15092.1"/>
    </source>
</evidence>
<feature type="region of interest" description="Disordered" evidence="2">
    <location>
        <begin position="50"/>
        <end position="73"/>
    </location>
</feature>
<evidence type="ECO:0000256" key="2">
    <source>
        <dbReference type="SAM" id="MobiDB-lite"/>
    </source>
</evidence>
<dbReference type="Proteomes" id="UP000241818">
    <property type="component" value="Unassembled WGS sequence"/>
</dbReference>
<feature type="compositionally biased region" description="Polar residues" evidence="2">
    <location>
        <begin position="277"/>
        <end position="288"/>
    </location>
</feature>